<evidence type="ECO:0000313" key="8">
    <source>
        <dbReference type="Proteomes" id="UP001061958"/>
    </source>
</evidence>
<feature type="transmembrane region" description="Helical" evidence="6">
    <location>
        <begin position="436"/>
        <end position="455"/>
    </location>
</feature>
<keyword evidence="8" id="KW-1185">Reference proteome</keyword>
<dbReference type="InterPro" id="IPR008429">
    <property type="entry name" value="CLPTM1"/>
</dbReference>
<gene>
    <name evidence="7" type="ORF">GpartN1_g5983.t1</name>
</gene>
<evidence type="ECO:0000313" key="7">
    <source>
        <dbReference type="EMBL" id="GJQ14192.1"/>
    </source>
</evidence>
<feature type="transmembrane region" description="Helical" evidence="6">
    <location>
        <begin position="461"/>
        <end position="482"/>
    </location>
</feature>
<dbReference type="OrthoDB" id="1321at2759"/>
<evidence type="ECO:0000256" key="4">
    <source>
        <dbReference type="ARBA" id="ARBA00022989"/>
    </source>
</evidence>
<evidence type="ECO:0008006" key="9">
    <source>
        <dbReference type="Google" id="ProtNLM"/>
    </source>
</evidence>
<evidence type="ECO:0000256" key="5">
    <source>
        <dbReference type="ARBA" id="ARBA00023136"/>
    </source>
</evidence>
<sequence>MTSREARPATVSPELERTENKRQMLSDIIFFGFLLSLLYVTSSKSPSSPSTQKSLADSGDANWTTSAIYQPRWREGQPFLLQVFVSPSQLFSPEYEKPIWTEFLTYDFNKTNERETVFDVELDYNVLKENEALFCYAIARKLVPEESSGVLVVDKEEPILISRTNLVVVKDNKPTVAKALIKRGEDYDLQSSGNSSGIFFKPFTSVSIIVDFTPYDLDKIPPLIREHIQLLNDSKQYLPLFTFEEFWLLSSNLVPLNDSVSKVSVKVSFRPLSLMKWSIFTQLDSSWKTQNGLGLNTAEETDELKRMFLETNPYFLALTGVVTVLHTIFEFLAFKNDVTHWRDRKSIEGISVRSMMWKLGMEVVILLYLLDNDTSWMIIMSSFLGLALEAWKLSKAFRFKDFGKVKLFGIIPLFRIRNRKSYSKNTKELDDQAMKYMSFIIYPLVAGYSIYSLIYETHKSWYSWILSSLVGAVYAFGFIMMLPQIFINYKLKSVAHLPMKAMMYKFLNTIIDDLFAFIIKMPTLHRLACFRDDIVFLIFLYQRWIYPVDKTRVNEFGQEFTNEEEKKKQE</sequence>
<keyword evidence="3 6" id="KW-0812">Transmembrane</keyword>
<proteinExistence type="inferred from homology"/>
<dbReference type="EMBL" id="BQMJ01000052">
    <property type="protein sequence ID" value="GJQ14192.1"/>
    <property type="molecule type" value="Genomic_DNA"/>
</dbReference>
<reference evidence="7" key="1">
    <citation type="journal article" date="2022" name="Proc. Natl. Acad. Sci. U.S.A.">
        <title>Life cycle and functional genomics of the unicellular red alga Galdieria for elucidating algal and plant evolution and industrial use.</title>
        <authorList>
            <person name="Hirooka S."/>
            <person name="Itabashi T."/>
            <person name="Ichinose T.M."/>
            <person name="Onuma R."/>
            <person name="Fujiwara T."/>
            <person name="Yamashita S."/>
            <person name="Jong L.W."/>
            <person name="Tomita R."/>
            <person name="Iwane A.H."/>
            <person name="Miyagishima S.Y."/>
        </authorList>
    </citation>
    <scope>NUCLEOTIDE SEQUENCE</scope>
    <source>
        <strain evidence="7">NBRC 102759</strain>
    </source>
</reference>
<evidence type="ECO:0000256" key="2">
    <source>
        <dbReference type="ARBA" id="ARBA00009310"/>
    </source>
</evidence>
<evidence type="ECO:0000256" key="3">
    <source>
        <dbReference type="ARBA" id="ARBA00022692"/>
    </source>
</evidence>
<organism evidence="7 8">
    <name type="scientific">Galdieria partita</name>
    <dbReference type="NCBI Taxonomy" id="83374"/>
    <lineage>
        <taxon>Eukaryota</taxon>
        <taxon>Rhodophyta</taxon>
        <taxon>Bangiophyceae</taxon>
        <taxon>Galdieriales</taxon>
        <taxon>Galdieriaceae</taxon>
        <taxon>Galdieria</taxon>
    </lineage>
</organism>
<accession>A0A9C7Q272</accession>
<dbReference type="AlphaFoldDB" id="A0A9C7Q272"/>
<comment type="similarity">
    <text evidence="2">Belongs to the CLPTM1 family.</text>
</comment>
<keyword evidence="4 6" id="KW-1133">Transmembrane helix</keyword>
<dbReference type="Pfam" id="PF05602">
    <property type="entry name" value="CLPTM1"/>
    <property type="match status" value="1"/>
</dbReference>
<protein>
    <recommendedName>
        <fullName evidence="9">Cleft lip and palate transmembrane protein 1-like protein</fullName>
    </recommendedName>
</protein>
<keyword evidence="5 6" id="KW-0472">Membrane</keyword>
<dbReference type="GO" id="GO:0012505">
    <property type="term" value="C:endomembrane system"/>
    <property type="evidence" value="ECO:0007669"/>
    <property type="project" value="TreeGrafter"/>
</dbReference>
<dbReference type="GO" id="GO:0016020">
    <property type="term" value="C:membrane"/>
    <property type="evidence" value="ECO:0007669"/>
    <property type="project" value="UniProtKB-SubCell"/>
</dbReference>
<name>A0A9C7Q272_9RHOD</name>
<dbReference type="PANTHER" id="PTHR21347:SF0">
    <property type="entry name" value="LIPID SCRAMBLASE CLPTM1L"/>
    <property type="match status" value="1"/>
</dbReference>
<evidence type="ECO:0000256" key="1">
    <source>
        <dbReference type="ARBA" id="ARBA00004141"/>
    </source>
</evidence>
<comment type="caution">
    <text evidence="7">The sequence shown here is derived from an EMBL/GenBank/DDBJ whole genome shotgun (WGS) entry which is preliminary data.</text>
</comment>
<feature type="transmembrane region" description="Helical" evidence="6">
    <location>
        <begin position="314"/>
        <end position="334"/>
    </location>
</feature>
<dbReference type="Proteomes" id="UP001061958">
    <property type="component" value="Unassembled WGS sequence"/>
</dbReference>
<reference evidence="7" key="2">
    <citation type="submission" date="2022-01" db="EMBL/GenBank/DDBJ databases">
        <authorList>
            <person name="Hirooka S."/>
            <person name="Miyagishima S.Y."/>
        </authorList>
    </citation>
    <scope>NUCLEOTIDE SEQUENCE</scope>
    <source>
        <strain evidence="7">NBRC 102759</strain>
    </source>
</reference>
<dbReference type="PANTHER" id="PTHR21347">
    <property type="entry name" value="CLEFT LIP AND PALATE ASSOCIATED TRANSMEMBRANE PROTEIN-RELATED"/>
    <property type="match status" value="1"/>
</dbReference>
<comment type="subcellular location">
    <subcellularLocation>
        <location evidence="1">Membrane</location>
        <topology evidence="1">Multi-pass membrane protein</topology>
    </subcellularLocation>
</comment>
<evidence type="ECO:0000256" key="6">
    <source>
        <dbReference type="SAM" id="Phobius"/>
    </source>
</evidence>